<accession>A0AAU8JM89</accession>
<dbReference type="AlphaFoldDB" id="A0AAU8JM89"/>
<evidence type="ECO:0008006" key="3">
    <source>
        <dbReference type="Google" id="ProtNLM"/>
    </source>
</evidence>
<keyword evidence="1" id="KW-0732">Signal</keyword>
<reference evidence="2" key="1">
    <citation type="submission" date="2024-07" db="EMBL/GenBank/DDBJ databases">
        <authorList>
            <person name="Kim Y.J."/>
            <person name="Jeong J.Y."/>
        </authorList>
    </citation>
    <scope>NUCLEOTIDE SEQUENCE</scope>
    <source>
        <strain evidence="2">GIHE-MW2</strain>
    </source>
</reference>
<gene>
    <name evidence="2" type="ORF">ABWT76_002155</name>
</gene>
<name>A0AAU8JM89_9CYAN</name>
<proteinExistence type="predicted"/>
<organism evidence="2">
    <name type="scientific">Planktothricoides raciborskii GIHE-MW2</name>
    <dbReference type="NCBI Taxonomy" id="2792601"/>
    <lineage>
        <taxon>Bacteria</taxon>
        <taxon>Bacillati</taxon>
        <taxon>Cyanobacteriota</taxon>
        <taxon>Cyanophyceae</taxon>
        <taxon>Oscillatoriophycideae</taxon>
        <taxon>Oscillatoriales</taxon>
        <taxon>Oscillatoriaceae</taxon>
        <taxon>Planktothricoides</taxon>
    </lineage>
</organism>
<dbReference type="RefSeq" id="WP_354636077.1">
    <property type="nucleotide sequence ID" value="NZ_CP159837.1"/>
</dbReference>
<sequence length="158" mass="17887">MNISKKCSSIAIAIGLSLPLSLSLSSPALSQRDEPCRAYTVDTPGEAYSYEEINNCPLSITGTFANENWRVYLSMWEPAAYRYVGVSRYDGSRIDLIDFDVAGTTRRPQYRFTNKDVTYVASFQYSDPDTIRLQVYQNGQVLLNELLDRESHTVPRLP</sequence>
<evidence type="ECO:0000256" key="1">
    <source>
        <dbReference type="SAM" id="SignalP"/>
    </source>
</evidence>
<feature type="signal peptide" evidence="1">
    <location>
        <begin position="1"/>
        <end position="30"/>
    </location>
</feature>
<dbReference type="EMBL" id="CP159837">
    <property type="protein sequence ID" value="XCM39249.1"/>
    <property type="molecule type" value="Genomic_DNA"/>
</dbReference>
<protein>
    <recommendedName>
        <fullName evidence="3">Secreted protein</fullName>
    </recommendedName>
</protein>
<evidence type="ECO:0000313" key="2">
    <source>
        <dbReference type="EMBL" id="XCM39249.1"/>
    </source>
</evidence>
<feature type="chain" id="PRO_5043504639" description="Secreted protein" evidence="1">
    <location>
        <begin position="31"/>
        <end position="158"/>
    </location>
</feature>